<reference evidence="2" key="1">
    <citation type="journal article" date="2014" name="Front. Microbiol.">
        <title>High frequency of phylogenetically diverse reductive dehalogenase-homologous genes in deep subseafloor sedimentary metagenomes.</title>
        <authorList>
            <person name="Kawai M."/>
            <person name="Futagami T."/>
            <person name="Toyoda A."/>
            <person name="Takaki Y."/>
            <person name="Nishi S."/>
            <person name="Hori S."/>
            <person name="Arai W."/>
            <person name="Tsubouchi T."/>
            <person name="Morono Y."/>
            <person name="Uchiyama I."/>
            <person name="Ito T."/>
            <person name="Fujiyama A."/>
            <person name="Inagaki F."/>
            <person name="Takami H."/>
        </authorList>
    </citation>
    <scope>NUCLEOTIDE SEQUENCE</scope>
    <source>
        <strain evidence="2">Expedition CK06-06</strain>
    </source>
</reference>
<comment type="caution">
    <text evidence="2">The sequence shown here is derived from an EMBL/GenBank/DDBJ whole genome shotgun (WGS) entry which is preliminary data.</text>
</comment>
<evidence type="ECO:0000313" key="2">
    <source>
        <dbReference type="EMBL" id="GAH74987.1"/>
    </source>
</evidence>
<dbReference type="AlphaFoldDB" id="X1HZY8"/>
<accession>X1HZY8</accession>
<protein>
    <submittedName>
        <fullName evidence="2">Uncharacterized protein</fullName>
    </submittedName>
</protein>
<sequence>MLQINEIQPDFPPPRTKKDRDIEFFAEVKPNSCG</sequence>
<gene>
    <name evidence="2" type="ORF">S03H2_45996</name>
</gene>
<organism evidence="2">
    <name type="scientific">marine sediment metagenome</name>
    <dbReference type="NCBI Taxonomy" id="412755"/>
    <lineage>
        <taxon>unclassified sequences</taxon>
        <taxon>metagenomes</taxon>
        <taxon>ecological metagenomes</taxon>
    </lineage>
</organism>
<feature type="non-terminal residue" evidence="2">
    <location>
        <position position="34"/>
    </location>
</feature>
<feature type="region of interest" description="Disordered" evidence="1">
    <location>
        <begin position="1"/>
        <end position="21"/>
    </location>
</feature>
<proteinExistence type="predicted"/>
<dbReference type="EMBL" id="BARU01028848">
    <property type="protein sequence ID" value="GAH74987.1"/>
    <property type="molecule type" value="Genomic_DNA"/>
</dbReference>
<evidence type="ECO:0000256" key="1">
    <source>
        <dbReference type="SAM" id="MobiDB-lite"/>
    </source>
</evidence>
<name>X1HZY8_9ZZZZ</name>